<sequence>MVFSAGGSAQPHNPNGDVLLTDPPSDTVQSLSFSPPTLAPKSFLVSASWDSEVRCWEVQSNGSSTPIGMIKHSAPVLDVAWSADGRSVFSAGAEKVAKMWMLSGNQTTTVAAHDAPIRHVFYCNDLGNGSPALVTGSWDKTIKYWDIRAPTGTAMGTVQLSSKVYAMDVRAPLLVVGTADRKLRVYDIRKPQEVYHEKIAQLKHQFRCLATFPDQAGYAVGSIEGRVSIDHVQDKDRKLDFAFKCHRDADSNVIYPVNSIAFHEQHGTFATAGGDGGFNFWDKDNKHRLKQFQRVNQPITAGAFSSDGNIYAYAVGYDWSKGAQHHNPATNRKYILLHGVQQAEVRGKKTQKK</sequence>
<accession>R7QAP6</accession>
<gene>
    <name evidence="5" type="ORF">CHC_T00010180001</name>
</gene>
<dbReference type="Proteomes" id="UP000012073">
    <property type="component" value="Unassembled WGS sequence"/>
</dbReference>
<dbReference type="RefSeq" id="XP_005714963.1">
    <property type="nucleotide sequence ID" value="XM_005714906.1"/>
</dbReference>
<evidence type="ECO:0000313" key="6">
    <source>
        <dbReference type="Proteomes" id="UP000012073"/>
    </source>
</evidence>
<dbReference type="OMA" id="EAMDQSI"/>
<dbReference type="PANTHER" id="PTHR10971">
    <property type="entry name" value="MRNA EXPORT FACTOR AND BUB3"/>
    <property type="match status" value="1"/>
</dbReference>
<dbReference type="PRINTS" id="PR00320">
    <property type="entry name" value="GPROTEINBRPT"/>
</dbReference>
<dbReference type="KEGG" id="ccp:CHC_T00010180001"/>
<protein>
    <submittedName>
        <fullName evidence="5">WD40 repeat-containing protein</fullName>
    </submittedName>
</protein>
<feature type="region of interest" description="Disordered" evidence="4">
    <location>
        <begin position="1"/>
        <end position="32"/>
    </location>
</feature>
<organism evidence="5 6">
    <name type="scientific">Chondrus crispus</name>
    <name type="common">Carrageen Irish moss</name>
    <name type="synonym">Polymorpha crispa</name>
    <dbReference type="NCBI Taxonomy" id="2769"/>
    <lineage>
        <taxon>Eukaryota</taxon>
        <taxon>Rhodophyta</taxon>
        <taxon>Florideophyceae</taxon>
        <taxon>Rhodymeniophycidae</taxon>
        <taxon>Gigartinales</taxon>
        <taxon>Gigartinaceae</taxon>
        <taxon>Chondrus</taxon>
    </lineage>
</organism>
<dbReference type="PROSITE" id="PS50082">
    <property type="entry name" value="WD_REPEATS_2"/>
    <property type="match status" value="3"/>
</dbReference>
<dbReference type="InterPro" id="IPR020472">
    <property type="entry name" value="WD40_PAC1"/>
</dbReference>
<dbReference type="InterPro" id="IPR001680">
    <property type="entry name" value="WD40_rpt"/>
</dbReference>
<evidence type="ECO:0000256" key="2">
    <source>
        <dbReference type="ARBA" id="ARBA00022737"/>
    </source>
</evidence>
<reference evidence="6" key="1">
    <citation type="journal article" date="2013" name="Proc. Natl. Acad. Sci. U.S.A.">
        <title>Genome structure and metabolic features in the red seaweed Chondrus crispus shed light on evolution of the Archaeplastida.</title>
        <authorList>
            <person name="Collen J."/>
            <person name="Porcel B."/>
            <person name="Carre W."/>
            <person name="Ball S.G."/>
            <person name="Chaparro C."/>
            <person name="Tonon T."/>
            <person name="Barbeyron T."/>
            <person name="Michel G."/>
            <person name="Noel B."/>
            <person name="Valentin K."/>
            <person name="Elias M."/>
            <person name="Artiguenave F."/>
            <person name="Arun A."/>
            <person name="Aury J.M."/>
            <person name="Barbosa-Neto J.F."/>
            <person name="Bothwell J.H."/>
            <person name="Bouget F.Y."/>
            <person name="Brillet L."/>
            <person name="Cabello-Hurtado F."/>
            <person name="Capella-Gutierrez S."/>
            <person name="Charrier B."/>
            <person name="Cladiere L."/>
            <person name="Cock J.M."/>
            <person name="Coelho S.M."/>
            <person name="Colleoni C."/>
            <person name="Czjzek M."/>
            <person name="Da Silva C."/>
            <person name="Delage L."/>
            <person name="Denoeud F."/>
            <person name="Deschamps P."/>
            <person name="Dittami S.M."/>
            <person name="Gabaldon T."/>
            <person name="Gachon C.M."/>
            <person name="Groisillier A."/>
            <person name="Herve C."/>
            <person name="Jabbari K."/>
            <person name="Katinka M."/>
            <person name="Kloareg B."/>
            <person name="Kowalczyk N."/>
            <person name="Labadie K."/>
            <person name="Leblanc C."/>
            <person name="Lopez P.J."/>
            <person name="McLachlan D.H."/>
            <person name="Meslet-Cladiere L."/>
            <person name="Moustafa A."/>
            <person name="Nehr Z."/>
            <person name="Nyvall Collen P."/>
            <person name="Panaud O."/>
            <person name="Partensky F."/>
            <person name="Poulain J."/>
            <person name="Rensing S.A."/>
            <person name="Rousvoal S."/>
            <person name="Samson G."/>
            <person name="Symeonidi A."/>
            <person name="Weissenbach J."/>
            <person name="Zambounis A."/>
            <person name="Wincker P."/>
            <person name="Boyen C."/>
        </authorList>
    </citation>
    <scope>NUCLEOTIDE SEQUENCE [LARGE SCALE GENOMIC DNA]</scope>
    <source>
        <strain evidence="6">cv. Stackhouse</strain>
    </source>
</reference>
<dbReference type="AlphaFoldDB" id="R7QAP6"/>
<dbReference type="SUPFAM" id="SSF50978">
    <property type="entry name" value="WD40 repeat-like"/>
    <property type="match status" value="1"/>
</dbReference>
<dbReference type="Pfam" id="PF00400">
    <property type="entry name" value="WD40"/>
    <property type="match status" value="4"/>
</dbReference>
<feature type="repeat" description="WD" evidence="3">
    <location>
        <begin position="257"/>
        <end position="291"/>
    </location>
</feature>
<dbReference type="Gramene" id="CDF35144">
    <property type="protein sequence ID" value="CDF35144"/>
    <property type="gene ID" value="CHC_T00010180001"/>
</dbReference>
<keyword evidence="6" id="KW-1185">Reference proteome</keyword>
<dbReference type="STRING" id="2769.R7QAP6"/>
<evidence type="ECO:0000256" key="3">
    <source>
        <dbReference type="PROSITE-ProRule" id="PRU00221"/>
    </source>
</evidence>
<evidence type="ECO:0000256" key="4">
    <source>
        <dbReference type="SAM" id="MobiDB-lite"/>
    </source>
</evidence>
<dbReference type="GeneID" id="17322669"/>
<feature type="repeat" description="WD" evidence="3">
    <location>
        <begin position="110"/>
        <end position="155"/>
    </location>
</feature>
<feature type="repeat" description="WD" evidence="3">
    <location>
        <begin position="69"/>
        <end position="110"/>
    </location>
</feature>
<evidence type="ECO:0000313" key="5">
    <source>
        <dbReference type="EMBL" id="CDF35144.1"/>
    </source>
</evidence>
<dbReference type="OrthoDB" id="256303at2759"/>
<keyword evidence="2" id="KW-0677">Repeat</keyword>
<dbReference type="PhylomeDB" id="R7QAP6"/>
<dbReference type="InterPro" id="IPR036322">
    <property type="entry name" value="WD40_repeat_dom_sf"/>
</dbReference>
<keyword evidence="1 3" id="KW-0853">WD repeat</keyword>
<dbReference type="InterPro" id="IPR015943">
    <property type="entry name" value="WD40/YVTN_repeat-like_dom_sf"/>
</dbReference>
<proteinExistence type="predicted"/>
<dbReference type="SMART" id="SM00320">
    <property type="entry name" value="WD40"/>
    <property type="match status" value="6"/>
</dbReference>
<dbReference type="EMBL" id="HG001718">
    <property type="protein sequence ID" value="CDF35144.1"/>
    <property type="molecule type" value="Genomic_DNA"/>
</dbReference>
<evidence type="ECO:0000256" key="1">
    <source>
        <dbReference type="ARBA" id="ARBA00022574"/>
    </source>
</evidence>
<name>R7QAP6_CHOCR</name>
<dbReference type="Gene3D" id="2.130.10.10">
    <property type="entry name" value="YVTN repeat-like/Quinoprotein amine dehydrogenase"/>
    <property type="match status" value="1"/>
</dbReference>